<evidence type="ECO:0000313" key="2">
    <source>
        <dbReference type="EMBL" id="KTC83973.1"/>
    </source>
</evidence>
<dbReference type="Pfam" id="PF04073">
    <property type="entry name" value="tRNA_edit"/>
    <property type="match status" value="1"/>
</dbReference>
<dbReference type="GO" id="GO:0002161">
    <property type="term" value="F:aminoacyl-tRNA deacylase activity"/>
    <property type="evidence" value="ECO:0007669"/>
    <property type="project" value="InterPro"/>
</dbReference>
<protein>
    <submittedName>
        <fullName evidence="2">YbaK / prolyl-tRNA synthetases associated domain protein</fullName>
    </submittedName>
</protein>
<evidence type="ECO:0000313" key="3">
    <source>
        <dbReference type="Proteomes" id="UP000054736"/>
    </source>
</evidence>
<keyword evidence="3" id="KW-1185">Reference proteome</keyword>
<dbReference type="RefSeq" id="WP_058497356.1">
    <property type="nucleotide sequence ID" value="NZ_CAAAIU010000036.1"/>
</dbReference>
<feature type="domain" description="YbaK/aminoacyl-tRNA synthetase-associated" evidence="1">
    <location>
        <begin position="50"/>
        <end position="167"/>
    </location>
</feature>
<accession>A0A0W0SM01</accession>
<keyword evidence="2" id="KW-0030">Aminoacyl-tRNA synthetase</keyword>
<organism evidence="2 3">
    <name type="scientific">Legionella drozanskii LLAP-1</name>
    <dbReference type="NCBI Taxonomy" id="1212489"/>
    <lineage>
        <taxon>Bacteria</taxon>
        <taxon>Pseudomonadati</taxon>
        <taxon>Pseudomonadota</taxon>
        <taxon>Gammaproteobacteria</taxon>
        <taxon>Legionellales</taxon>
        <taxon>Legionellaceae</taxon>
        <taxon>Legionella</taxon>
    </lineage>
</organism>
<dbReference type="STRING" id="1212489.Ldro_3093"/>
<dbReference type="InterPro" id="IPR036754">
    <property type="entry name" value="YbaK/aa-tRNA-synt-asso_dom_sf"/>
</dbReference>
<dbReference type="AlphaFoldDB" id="A0A0W0SM01"/>
<dbReference type="Gene3D" id="3.90.960.10">
    <property type="entry name" value="YbaK/aminoacyl-tRNA synthetase-associated domain"/>
    <property type="match status" value="1"/>
</dbReference>
<dbReference type="SUPFAM" id="SSF55826">
    <property type="entry name" value="YbaK/ProRS associated domain"/>
    <property type="match status" value="1"/>
</dbReference>
<gene>
    <name evidence="2" type="ORF">Ldro_3093</name>
</gene>
<evidence type="ECO:0000259" key="1">
    <source>
        <dbReference type="Pfam" id="PF04073"/>
    </source>
</evidence>
<keyword evidence="2" id="KW-0436">Ligase</keyword>
<dbReference type="GO" id="GO:0004812">
    <property type="term" value="F:aminoacyl-tRNA ligase activity"/>
    <property type="evidence" value="ECO:0007669"/>
    <property type="project" value="UniProtKB-KW"/>
</dbReference>
<sequence>MKESLTFEPAINQPNLVSKSVTSLLESWQSSTAVEDIQVAEIDTASAGGQEFCTRYGFPFTMGANCVVVEGVRNEQRTFAACVALVGAQINFNSVVRKFLNARKVSLAPLDTVLELSQMEYGSITPFGLPETWKILLDSQLLNSPKIVIGSGLLKSKLLLPTEALVNLPGAVVREGLASNKE</sequence>
<dbReference type="PATRIC" id="fig|1212489.4.peg.3277"/>
<reference evidence="2 3" key="1">
    <citation type="submission" date="2015-11" db="EMBL/GenBank/DDBJ databases">
        <title>Genomic analysis of 38 Legionella species identifies large and diverse effector repertoires.</title>
        <authorList>
            <person name="Burstein D."/>
            <person name="Amaro F."/>
            <person name="Zusman T."/>
            <person name="Lifshitz Z."/>
            <person name="Cohen O."/>
            <person name="Gilbert J.A."/>
            <person name="Pupko T."/>
            <person name="Shuman H.A."/>
            <person name="Segal G."/>
        </authorList>
    </citation>
    <scope>NUCLEOTIDE SEQUENCE [LARGE SCALE GENOMIC DNA]</scope>
    <source>
        <strain evidence="2 3">ATCC 700990</strain>
    </source>
</reference>
<dbReference type="InterPro" id="IPR007214">
    <property type="entry name" value="YbaK/aa-tRNA-synth-assoc-dom"/>
</dbReference>
<name>A0A0W0SM01_9GAMM</name>
<dbReference type="EMBL" id="LNXY01000034">
    <property type="protein sequence ID" value="KTC83973.1"/>
    <property type="molecule type" value="Genomic_DNA"/>
</dbReference>
<comment type="caution">
    <text evidence="2">The sequence shown here is derived from an EMBL/GenBank/DDBJ whole genome shotgun (WGS) entry which is preliminary data.</text>
</comment>
<proteinExistence type="predicted"/>
<dbReference type="OrthoDB" id="5684611at2"/>
<dbReference type="Proteomes" id="UP000054736">
    <property type="component" value="Unassembled WGS sequence"/>
</dbReference>